<dbReference type="Gene3D" id="3.30.559.30">
    <property type="entry name" value="Nonribosomal peptide synthetase, condensation domain"/>
    <property type="match status" value="1"/>
</dbReference>
<proteinExistence type="predicted"/>
<dbReference type="RefSeq" id="WP_152961726.1">
    <property type="nucleotide sequence ID" value="NZ_CAWOZU010000011.1"/>
</dbReference>
<dbReference type="SUPFAM" id="SSF52777">
    <property type="entry name" value="CoA-dependent acyltransferases"/>
    <property type="match status" value="2"/>
</dbReference>
<dbReference type="GO" id="GO:0047527">
    <property type="term" value="F:2,3-dihydroxybenzoate-serine ligase activity"/>
    <property type="evidence" value="ECO:0007669"/>
    <property type="project" value="TreeGrafter"/>
</dbReference>
<dbReference type="Proteomes" id="UP000481739">
    <property type="component" value="Unassembled WGS sequence"/>
</dbReference>
<dbReference type="Gene3D" id="1.10.10.1830">
    <property type="entry name" value="Non-ribosomal peptide synthase, adenylation domain"/>
    <property type="match status" value="1"/>
</dbReference>
<evidence type="ECO:0000313" key="4">
    <source>
        <dbReference type="Proteomes" id="UP000481739"/>
    </source>
</evidence>
<evidence type="ECO:0000259" key="2">
    <source>
        <dbReference type="Pfam" id="PF00668"/>
    </source>
</evidence>
<dbReference type="Pfam" id="PF00668">
    <property type="entry name" value="Condensation"/>
    <property type="match status" value="1"/>
</dbReference>
<evidence type="ECO:0000256" key="1">
    <source>
        <dbReference type="SAM" id="MobiDB-lite"/>
    </source>
</evidence>
<reference evidence="3 4" key="1">
    <citation type="journal article" date="2019" name="Nature">
        <title>A new antibiotic selectively kills Gram-negative pathogens.</title>
        <authorList>
            <person name="Imai Y."/>
            <person name="Meyer K.J."/>
            <person name="Iinishi A."/>
            <person name="Favre-Godal Q."/>
            <person name="Green R."/>
            <person name="Manuse S."/>
            <person name="Caboni M."/>
            <person name="Mori M."/>
            <person name="Niles S."/>
            <person name="Ghiglieri M."/>
            <person name="Honrao C."/>
            <person name="Ma X."/>
            <person name="Guo J.J."/>
            <person name="Makriyannis A."/>
            <person name="Linares-Otoya L."/>
            <person name="Boehringer N."/>
            <person name="Wuisan Z.G."/>
            <person name="Kaur H."/>
            <person name="Wu R."/>
            <person name="Mateus A."/>
            <person name="Typas A."/>
            <person name="Savitski M.M."/>
            <person name="Espinoza J.L."/>
            <person name="O'Rourke A."/>
            <person name="Nelson K.E."/>
            <person name="Hiller S."/>
            <person name="Noinaj N."/>
            <person name="Schaeberle T.F."/>
            <person name="D'Onofrio A."/>
            <person name="Lewis K."/>
        </authorList>
    </citation>
    <scope>NUCLEOTIDE SEQUENCE [LARGE SCALE GENOMIC DNA]</scope>
    <source>
        <strain evidence="3 4">HGB 1456</strain>
    </source>
</reference>
<dbReference type="PANTHER" id="PTHR45527:SF1">
    <property type="entry name" value="FATTY ACID SYNTHASE"/>
    <property type="match status" value="1"/>
</dbReference>
<organism evidence="3 4">
    <name type="scientific">Photorhabdus khanii</name>
    <dbReference type="NCBI Taxonomy" id="1004150"/>
    <lineage>
        <taxon>Bacteria</taxon>
        <taxon>Pseudomonadati</taxon>
        <taxon>Pseudomonadota</taxon>
        <taxon>Gammaproteobacteria</taxon>
        <taxon>Enterobacterales</taxon>
        <taxon>Morganellaceae</taxon>
        <taxon>Photorhabdus</taxon>
    </lineage>
</organism>
<accession>A0A7C9GHG6</accession>
<feature type="domain" description="Condensation" evidence="2">
    <location>
        <begin position="64"/>
        <end position="503"/>
    </location>
</feature>
<dbReference type="GO" id="GO:0009366">
    <property type="term" value="C:enterobactin synthetase complex"/>
    <property type="evidence" value="ECO:0007669"/>
    <property type="project" value="TreeGrafter"/>
</dbReference>
<dbReference type="GO" id="GO:0005829">
    <property type="term" value="C:cytosol"/>
    <property type="evidence" value="ECO:0007669"/>
    <property type="project" value="TreeGrafter"/>
</dbReference>
<gene>
    <name evidence="3" type="ORF">GEA64_01410</name>
</gene>
<protein>
    <submittedName>
        <fullName evidence="3">Amino acid adenylation protein</fullName>
    </submittedName>
</protein>
<dbReference type="AlphaFoldDB" id="A0A7C9GHG6"/>
<dbReference type="InterPro" id="IPR023213">
    <property type="entry name" value="CAT-like_dom_sf"/>
</dbReference>
<dbReference type="Gene3D" id="3.30.559.10">
    <property type="entry name" value="Chloramphenicol acetyltransferase-like domain"/>
    <property type="match status" value="1"/>
</dbReference>
<dbReference type="PANTHER" id="PTHR45527">
    <property type="entry name" value="NONRIBOSOMAL PEPTIDE SYNTHETASE"/>
    <property type="match status" value="1"/>
</dbReference>
<dbReference type="GO" id="GO:0009239">
    <property type="term" value="P:enterobactin biosynthetic process"/>
    <property type="evidence" value="ECO:0007669"/>
    <property type="project" value="TreeGrafter"/>
</dbReference>
<feature type="region of interest" description="Disordered" evidence="1">
    <location>
        <begin position="521"/>
        <end position="541"/>
    </location>
</feature>
<sequence length="541" mass="61684">MTPKALIKELLQRGLRLSCEDGKLLLHGDKCQMDECLLQQIKAYKPALMELVQVSSIHADKITDSFPLSYAQQEILPIALSDPQGCQFNLCSAVILQGELDLDAAELAAVSLLQRHPSLRTKFTYDASSGESSQTVFKTSDSPLHWESWPYLQSEEGANPTVIKEFCHRLARRSFDLGGGLLLRIHLCNLHDNHWLLVMVRHHICSDGWSFAILVKDYCHAYELAKSDPAAQLPEISVSYQQFVLDEQRFLQSDRARAAETYWHQQTENRQAVLVPFDIETSDPYGLACVNHFTLAEELHEKSSALAMQQSMSLYCVLFTVFNTLITFYRQSQCLENDSFCVGTDVTMRDSVGLEQVVGLFVNRLPLSFSYNLQMSFSQALSVTRSVINNGMQNKSLPQSVLVANLRDKGASDELLFSALFGFHNNPHSRFYMDKLTVTDALFFPPVSTNVPLTLYFTNQNNGLIAELIYRKDRYFERTIQEIINLFTKLLETWVYAPDTSLETGYAIFCTALDEGRREQRRRFQRKSTRLKRGMDKQHYG</sequence>
<dbReference type="InterPro" id="IPR044894">
    <property type="entry name" value="TubC_N_sf"/>
</dbReference>
<name>A0A7C9GHG6_9GAMM</name>
<feature type="compositionally biased region" description="Basic residues" evidence="1">
    <location>
        <begin position="521"/>
        <end position="532"/>
    </location>
</feature>
<dbReference type="GO" id="GO:0043041">
    <property type="term" value="P:amino acid activation for nonribosomal peptide biosynthetic process"/>
    <property type="evidence" value="ECO:0007669"/>
    <property type="project" value="TreeGrafter"/>
</dbReference>
<dbReference type="GO" id="GO:0031177">
    <property type="term" value="F:phosphopantetheine binding"/>
    <property type="evidence" value="ECO:0007669"/>
    <property type="project" value="TreeGrafter"/>
</dbReference>
<comment type="caution">
    <text evidence="3">The sequence shown here is derived from an EMBL/GenBank/DDBJ whole genome shotgun (WGS) entry which is preliminary data.</text>
</comment>
<dbReference type="EMBL" id="WHZZ01000001">
    <property type="protein sequence ID" value="MQL46717.1"/>
    <property type="molecule type" value="Genomic_DNA"/>
</dbReference>
<evidence type="ECO:0000313" key="3">
    <source>
        <dbReference type="EMBL" id="MQL46717.1"/>
    </source>
</evidence>
<dbReference type="InterPro" id="IPR001242">
    <property type="entry name" value="Condensation_dom"/>
</dbReference>